<dbReference type="Proteomes" id="UP000095283">
    <property type="component" value="Unplaced"/>
</dbReference>
<proteinExistence type="predicted"/>
<evidence type="ECO:0000313" key="2">
    <source>
        <dbReference type="WBParaSite" id="Hba_16591"/>
    </source>
</evidence>
<dbReference type="AlphaFoldDB" id="A0A1I7XGF3"/>
<dbReference type="WBParaSite" id="Hba_16591">
    <property type="protein sequence ID" value="Hba_16591"/>
    <property type="gene ID" value="Hba_16591"/>
</dbReference>
<keyword evidence="1" id="KW-1185">Reference proteome</keyword>
<evidence type="ECO:0000313" key="1">
    <source>
        <dbReference type="Proteomes" id="UP000095283"/>
    </source>
</evidence>
<organism evidence="1 2">
    <name type="scientific">Heterorhabditis bacteriophora</name>
    <name type="common">Entomopathogenic nematode worm</name>
    <dbReference type="NCBI Taxonomy" id="37862"/>
    <lineage>
        <taxon>Eukaryota</taxon>
        <taxon>Metazoa</taxon>
        <taxon>Ecdysozoa</taxon>
        <taxon>Nematoda</taxon>
        <taxon>Chromadorea</taxon>
        <taxon>Rhabditida</taxon>
        <taxon>Rhabditina</taxon>
        <taxon>Rhabditomorpha</taxon>
        <taxon>Strongyloidea</taxon>
        <taxon>Heterorhabditidae</taxon>
        <taxon>Heterorhabditis</taxon>
    </lineage>
</organism>
<accession>A0A1I7XGF3</accession>
<reference evidence="2" key="1">
    <citation type="submission" date="2016-11" db="UniProtKB">
        <authorList>
            <consortium name="WormBaseParasite"/>
        </authorList>
    </citation>
    <scope>IDENTIFICATION</scope>
</reference>
<protein>
    <submittedName>
        <fullName evidence="2">Neur_chan_LBD domain-containing protein</fullName>
    </submittedName>
</protein>
<sequence length="119" mass="14187">MSSEDWMRQFKLFWVPNDDPSESLMRISGMLPTDPYRTIEHTQSVNENVETTKLLTPPSDKEDYTQRELDVDVKRDSSYDLLKREHLWKGKKFQPATPNVSVEDTYIERIHIYYLWNSS</sequence>
<name>A0A1I7XGF3_HETBA</name>